<organism evidence="1 2">
    <name type="scientific">Kribbella jejuensis</name>
    <dbReference type="NCBI Taxonomy" id="236068"/>
    <lineage>
        <taxon>Bacteria</taxon>
        <taxon>Bacillati</taxon>
        <taxon>Actinomycetota</taxon>
        <taxon>Actinomycetes</taxon>
        <taxon>Propionibacteriales</taxon>
        <taxon>Kribbellaceae</taxon>
        <taxon>Kribbella</taxon>
    </lineage>
</organism>
<dbReference type="EMBL" id="VFMM01000002">
    <property type="protein sequence ID" value="TQJ12235.1"/>
    <property type="molecule type" value="Genomic_DNA"/>
</dbReference>
<keyword evidence="2" id="KW-1185">Reference proteome</keyword>
<dbReference type="RefSeq" id="WP_141859110.1">
    <property type="nucleotide sequence ID" value="NZ_BAAAKA010000005.1"/>
</dbReference>
<dbReference type="OrthoDB" id="3830416at2"/>
<protein>
    <submittedName>
        <fullName evidence="1">Uncharacterized protein</fullName>
    </submittedName>
</protein>
<evidence type="ECO:0000313" key="1">
    <source>
        <dbReference type="EMBL" id="TQJ12235.1"/>
    </source>
</evidence>
<sequence>MTDSKHAPERPVPTSVLHDIRYADSVARAARSVPGVVRLQPGVVGLLRQFAAQAWERTTGTQAPDTAGVDVHLTADGHARVDVRIVVDINHQAAEVGAAVHHAATQAITDRPVTARVHIVDIDLEPIPARPPT</sequence>
<gene>
    <name evidence="1" type="ORF">FB475_5170</name>
</gene>
<evidence type="ECO:0000313" key="2">
    <source>
        <dbReference type="Proteomes" id="UP000316298"/>
    </source>
</evidence>
<dbReference type="AlphaFoldDB" id="A0A542EA80"/>
<proteinExistence type="predicted"/>
<dbReference type="Proteomes" id="UP000316298">
    <property type="component" value="Unassembled WGS sequence"/>
</dbReference>
<accession>A0A542EA80</accession>
<comment type="caution">
    <text evidence="1">The sequence shown here is derived from an EMBL/GenBank/DDBJ whole genome shotgun (WGS) entry which is preliminary data.</text>
</comment>
<name>A0A542EA80_9ACTN</name>
<reference evidence="1 2" key="1">
    <citation type="submission" date="2019-06" db="EMBL/GenBank/DDBJ databases">
        <title>Sequencing the genomes of 1000 actinobacteria strains.</title>
        <authorList>
            <person name="Klenk H.-P."/>
        </authorList>
    </citation>
    <scope>NUCLEOTIDE SEQUENCE [LARGE SCALE GENOMIC DNA]</scope>
    <source>
        <strain evidence="1 2">DSM 17305</strain>
    </source>
</reference>